<dbReference type="PANTHER" id="PTHR11785">
    <property type="entry name" value="AMINO ACID TRANSPORTER"/>
    <property type="match status" value="1"/>
</dbReference>
<dbReference type="OrthoDB" id="3257095at2759"/>
<dbReference type="FunFam" id="1.20.1740.10:FF:000003">
    <property type="entry name" value="Y+L amino acid transporter 1 isoform X1"/>
    <property type="match status" value="1"/>
</dbReference>
<keyword evidence="6 9" id="KW-1133">Transmembrane helix</keyword>
<feature type="compositionally biased region" description="Polar residues" evidence="8">
    <location>
        <begin position="1"/>
        <end position="18"/>
    </location>
</feature>
<dbReference type="Pfam" id="PF13520">
    <property type="entry name" value="AA_permease_2"/>
    <property type="match status" value="1"/>
</dbReference>
<reference evidence="10" key="1">
    <citation type="submission" date="2022-03" db="EMBL/GenBank/DDBJ databases">
        <authorList>
            <person name="Martin C."/>
        </authorList>
    </citation>
    <scope>NUCLEOTIDE SEQUENCE</scope>
</reference>
<keyword evidence="3" id="KW-0813">Transport</keyword>
<feature type="transmembrane region" description="Helical" evidence="9">
    <location>
        <begin position="391"/>
        <end position="411"/>
    </location>
</feature>
<evidence type="ECO:0000256" key="4">
    <source>
        <dbReference type="ARBA" id="ARBA00022475"/>
    </source>
</evidence>
<feature type="transmembrane region" description="Helical" evidence="9">
    <location>
        <begin position="76"/>
        <end position="100"/>
    </location>
</feature>
<feature type="transmembrane region" description="Helical" evidence="9">
    <location>
        <begin position="189"/>
        <end position="212"/>
    </location>
</feature>
<feature type="transmembrane region" description="Helical" evidence="9">
    <location>
        <begin position="451"/>
        <end position="470"/>
    </location>
</feature>
<dbReference type="InterPro" id="IPR050598">
    <property type="entry name" value="AminoAcid_Transporter"/>
</dbReference>
<dbReference type="PANTHER" id="PTHR11785:SF528">
    <property type="entry name" value="AMINO ACID TRANSPORTER PROTEIN JHI-21"/>
    <property type="match status" value="1"/>
</dbReference>
<feature type="transmembrane region" description="Helical" evidence="9">
    <location>
        <begin position="423"/>
        <end position="445"/>
    </location>
</feature>
<feature type="transmembrane region" description="Helical" evidence="9">
    <location>
        <begin position="232"/>
        <end position="249"/>
    </location>
</feature>
<comment type="subcellular location">
    <subcellularLocation>
        <location evidence="1">Cell membrane</location>
        <topology evidence="1">Multi-pass membrane protein</topology>
    </subcellularLocation>
</comment>
<keyword evidence="4" id="KW-1003">Cell membrane</keyword>
<accession>A0A8J1TT17</accession>
<dbReference type="PIRSF" id="PIRSF006060">
    <property type="entry name" value="AA_transporter"/>
    <property type="match status" value="1"/>
</dbReference>
<dbReference type="GO" id="GO:0015179">
    <property type="term" value="F:L-amino acid transmembrane transporter activity"/>
    <property type="evidence" value="ECO:0007669"/>
    <property type="project" value="TreeGrafter"/>
</dbReference>
<feature type="transmembrane region" description="Helical" evidence="9">
    <location>
        <begin position="163"/>
        <end position="182"/>
    </location>
</feature>
<feature type="transmembrane region" description="Helical" evidence="9">
    <location>
        <begin position="44"/>
        <end position="64"/>
    </location>
</feature>
<evidence type="ECO:0000313" key="11">
    <source>
        <dbReference type="Proteomes" id="UP000749559"/>
    </source>
</evidence>
<comment type="similarity">
    <text evidence="2">Belongs to the amino acid-polyamine-organocation (APC) superfamily. L-type amino acid transporter (LAT) (TC 2.A.3.8) family.</text>
</comment>
<keyword evidence="7 9" id="KW-0472">Membrane</keyword>
<dbReference type="Gene3D" id="1.20.1740.10">
    <property type="entry name" value="Amino acid/polyamine transporter I"/>
    <property type="match status" value="1"/>
</dbReference>
<keyword evidence="5 9" id="KW-0812">Transmembrane</keyword>
<dbReference type="EMBL" id="CAIIXF020000003">
    <property type="protein sequence ID" value="CAH1779417.1"/>
    <property type="molecule type" value="Genomic_DNA"/>
</dbReference>
<evidence type="ECO:0000256" key="7">
    <source>
        <dbReference type="ARBA" id="ARBA00023136"/>
    </source>
</evidence>
<keyword evidence="11" id="KW-1185">Reference proteome</keyword>
<evidence type="ECO:0000256" key="6">
    <source>
        <dbReference type="ARBA" id="ARBA00022989"/>
    </source>
</evidence>
<evidence type="ECO:0000256" key="3">
    <source>
        <dbReference type="ARBA" id="ARBA00022448"/>
    </source>
</evidence>
<evidence type="ECO:0000256" key="9">
    <source>
        <dbReference type="SAM" id="Phobius"/>
    </source>
</evidence>
<evidence type="ECO:0000256" key="1">
    <source>
        <dbReference type="ARBA" id="ARBA00004651"/>
    </source>
</evidence>
<organism evidence="10 11">
    <name type="scientific">Owenia fusiformis</name>
    <name type="common">Polychaete worm</name>
    <dbReference type="NCBI Taxonomy" id="6347"/>
    <lineage>
        <taxon>Eukaryota</taxon>
        <taxon>Metazoa</taxon>
        <taxon>Spiralia</taxon>
        <taxon>Lophotrochozoa</taxon>
        <taxon>Annelida</taxon>
        <taxon>Polychaeta</taxon>
        <taxon>Sedentaria</taxon>
        <taxon>Canalipalpata</taxon>
        <taxon>Sabellida</taxon>
        <taxon>Oweniida</taxon>
        <taxon>Oweniidae</taxon>
        <taxon>Owenia</taxon>
    </lineage>
</organism>
<feature type="transmembrane region" description="Helical" evidence="9">
    <location>
        <begin position="317"/>
        <end position="343"/>
    </location>
</feature>
<dbReference type="GO" id="GO:0005886">
    <property type="term" value="C:plasma membrane"/>
    <property type="evidence" value="ECO:0007669"/>
    <property type="project" value="UniProtKB-SubCell"/>
</dbReference>
<feature type="region of interest" description="Disordered" evidence="8">
    <location>
        <begin position="1"/>
        <end position="35"/>
    </location>
</feature>
<dbReference type="AlphaFoldDB" id="A0A8J1TT17"/>
<dbReference type="Proteomes" id="UP000749559">
    <property type="component" value="Unassembled WGS sequence"/>
</dbReference>
<name>A0A8J1TT17_OWEFU</name>
<comment type="caution">
    <text evidence="10">The sequence shown here is derived from an EMBL/GenBank/DDBJ whole genome shotgun (WGS) entry which is preliminary data.</text>
</comment>
<proteinExistence type="inferred from homology"/>
<protein>
    <submittedName>
        <fullName evidence="10">Uncharacterized protein</fullName>
    </submittedName>
</protein>
<dbReference type="InterPro" id="IPR002293">
    <property type="entry name" value="AA/rel_permease1"/>
</dbReference>
<evidence type="ECO:0000256" key="2">
    <source>
        <dbReference type="ARBA" id="ARBA00007040"/>
    </source>
</evidence>
<evidence type="ECO:0000256" key="5">
    <source>
        <dbReference type="ARBA" id="ARBA00022692"/>
    </source>
</evidence>
<feature type="transmembrane region" description="Helical" evidence="9">
    <location>
        <begin position="363"/>
        <end position="385"/>
    </location>
</feature>
<evidence type="ECO:0000313" key="10">
    <source>
        <dbReference type="EMBL" id="CAH1779417.1"/>
    </source>
</evidence>
<feature type="transmembrane region" description="Helical" evidence="9">
    <location>
        <begin position="270"/>
        <end position="291"/>
    </location>
</feature>
<evidence type="ECO:0000256" key="8">
    <source>
        <dbReference type="SAM" id="MobiDB-lite"/>
    </source>
</evidence>
<gene>
    <name evidence="10" type="ORF">OFUS_LOCUS6228</name>
</gene>
<sequence length="504" mass="54420">MSSNTSEAQDGEPSTTEVTPLAKEMEGSGDQNPSTDQVYLKRQLGLLSCTSYIVGGIIGTGIFVSPKGILRESGSVGLALVLWAVSGVISFLGALCFAELGLTIRSSGGSYTYVKKAYGDLAGFIFIWLEQFVRQPASQALRALAVGHYLAQPIYPTCVPPYFATRLIGAVVFCLITLINCVRVSWGSMFQVVTTLGKLLALGTIVCAGMYALSQGGTKRFENSFEGSTSSVGGLVMSIYYGLYAYAGWENMNYATEEIKNVKRTLPYSIVIGLVIVTLTYILVNVSYLAVLSPEELISVDAVAVTFSQRMLGAAHYLMPVCVAISIIGSLNASILGCSRVYYVGAREGHLPTLLSMLHIKRLTPVPALLLNCALTIALLCAPSLTSLLDYYVLIRWGLLSIATSTILYFRWKLPDIPRPLKIPLVIPITFLIACAFLVGVAFYREPINCLISIGIGAIGIPVYLILVAVKKKPQIIYKAIDTVTVFCQKLLMCVLPDGFIDSV</sequence>